<dbReference type="CDD" id="cd00317">
    <property type="entry name" value="cyclophilin"/>
    <property type="match status" value="1"/>
</dbReference>
<feature type="chain" id="PRO_5015799651" description="Peptidyl-prolyl cis-trans isomerase" evidence="3">
    <location>
        <begin position="25"/>
        <end position="192"/>
    </location>
</feature>
<evidence type="ECO:0000256" key="3">
    <source>
        <dbReference type="RuleBase" id="RU363019"/>
    </source>
</evidence>
<evidence type="ECO:0000313" key="5">
    <source>
        <dbReference type="EMBL" id="PZP54055.1"/>
    </source>
</evidence>
<comment type="similarity">
    <text evidence="3">Belongs to the cyclophilin-type PPIase family.</text>
</comment>
<organism evidence="5 6">
    <name type="scientific">Micavibrio aeruginosavorus</name>
    <dbReference type="NCBI Taxonomy" id="349221"/>
    <lineage>
        <taxon>Bacteria</taxon>
        <taxon>Pseudomonadati</taxon>
        <taxon>Bdellovibrionota</taxon>
        <taxon>Bdellovibrionia</taxon>
        <taxon>Bdellovibrionales</taxon>
        <taxon>Pseudobdellovibrionaceae</taxon>
        <taxon>Micavibrio</taxon>
    </lineage>
</organism>
<keyword evidence="3" id="KW-0732">Signal</keyword>
<dbReference type="SUPFAM" id="SSF50891">
    <property type="entry name" value="Cyclophilin-like"/>
    <property type="match status" value="1"/>
</dbReference>
<comment type="caution">
    <text evidence="5">The sequence shown here is derived from an EMBL/GenBank/DDBJ whole genome shotgun (WGS) entry which is preliminary data.</text>
</comment>
<reference evidence="5 6" key="1">
    <citation type="submission" date="2017-08" db="EMBL/GenBank/DDBJ databases">
        <title>Infants hospitalized years apart are colonized by the same room-sourced microbial strains.</title>
        <authorList>
            <person name="Brooks B."/>
            <person name="Olm M.R."/>
            <person name="Firek B.A."/>
            <person name="Baker R."/>
            <person name="Thomas B.C."/>
            <person name="Morowitz M.J."/>
            <person name="Banfield J.F."/>
        </authorList>
    </citation>
    <scope>NUCLEOTIDE SEQUENCE [LARGE SCALE GENOMIC DNA]</scope>
    <source>
        <strain evidence="5">S2_006_000_R2_64</strain>
    </source>
</reference>
<feature type="domain" description="PPIase cyclophilin-type" evidence="4">
    <location>
        <begin position="36"/>
        <end position="192"/>
    </location>
</feature>
<dbReference type="InterPro" id="IPR002130">
    <property type="entry name" value="Cyclophilin-type_PPIase_dom"/>
</dbReference>
<protein>
    <recommendedName>
        <fullName evidence="3">Peptidyl-prolyl cis-trans isomerase</fullName>
        <shortName evidence="3">PPIase</shortName>
        <ecNumber evidence="3">5.2.1.8</ecNumber>
    </recommendedName>
</protein>
<keyword evidence="2 3" id="KW-0413">Isomerase</keyword>
<dbReference type="Gene3D" id="2.40.100.10">
    <property type="entry name" value="Cyclophilin-like"/>
    <property type="match status" value="1"/>
</dbReference>
<sequence>MQFLKLALAAAILLSPFASTFAKAQTMDPENTLYLDTTYGRVVIQLLPEKAPKHVARIKELARKGFYDGQIFHRVIEGFMAQTGDPTGTGTGGSDMPDLPAEFNDTNFGRGAVGMARTSDPNSANSQFFICFDDCSFLNRQYTVWGQVTEGMGYVDQIRRGEPPVNPDKIVKMTVAADDKGEAPAEPKAVAQ</sequence>
<evidence type="ECO:0000256" key="1">
    <source>
        <dbReference type="ARBA" id="ARBA00023110"/>
    </source>
</evidence>
<dbReference type="InterPro" id="IPR029000">
    <property type="entry name" value="Cyclophilin-like_dom_sf"/>
</dbReference>
<dbReference type="GO" id="GO:0003755">
    <property type="term" value="F:peptidyl-prolyl cis-trans isomerase activity"/>
    <property type="evidence" value="ECO:0007669"/>
    <property type="project" value="UniProtKB-UniRule"/>
</dbReference>
<dbReference type="Proteomes" id="UP000249739">
    <property type="component" value="Unassembled WGS sequence"/>
</dbReference>
<dbReference type="PANTHER" id="PTHR45625:SF4">
    <property type="entry name" value="PEPTIDYLPROLYL ISOMERASE DOMAIN AND WD REPEAT-CONTAINING PROTEIN 1"/>
    <property type="match status" value="1"/>
</dbReference>
<comment type="function">
    <text evidence="3">PPIases accelerate the folding of proteins. It catalyzes the cis-trans isomerization of proline imidic peptide bonds in oligopeptides.</text>
</comment>
<keyword evidence="1 3" id="KW-0697">Rotamase</keyword>
<dbReference type="PRINTS" id="PR00153">
    <property type="entry name" value="CSAPPISMRASE"/>
</dbReference>
<comment type="catalytic activity">
    <reaction evidence="3">
        <text>[protein]-peptidylproline (omega=180) = [protein]-peptidylproline (omega=0)</text>
        <dbReference type="Rhea" id="RHEA:16237"/>
        <dbReference type="Rhea" id="RHEA-COMP:10747"/>
        <dbReference type="Rhea" id="RHEA-COMP:10748"/>
        <dbReference type="ChEBI" id="CHEBI:83833"/>
        <dbReference type="ChEBI" id="CHEBI:83834"/>
        <dbReference type="EC" id="5.2.1.8"/>
    </reaction>
</comment>
<proteinExistence type="inferred from homology"/>
<gene>
    <name evidence="5" type="ORF">DI586_10355</name>
</gene>
<name>A0A2W5FD97_9BACT</name>
<dbReference type="PANTHER" id="PTHR45625">
    <property type="entry name" value="PEPTIDYL-PROLYL CIS-TRANS ISOMERASE-RELATED"/>
    <property type="match status" value="1"/>
</dbReference>
<evidence type="ECO:0000313" key="6">
    <source>
        <dbReference type="Proteomes" id="UP000249739"/>
    </source>
</evidence>
<dbReference type="EMBL" id="QFOT01000153">
    <property type="protein sequence ID" value="PZP54055.1"/>
    <property type="molecule type" value="Genomic_DNA"/>
</dbReference>
<evidence type="ECO:0000259" key="4">
    <source>
        <dbReference type="PROSITE" id="PS50072"/>
    </source>
</evidence>
<dbReference type="AlphaFoldDB" id="A0A2W5FD97"/>
<dbReference type="InterPro" id="IPR044666">
    <property type="entry name" value="Cyclophilin_A-like"/>
</dbReference>
<feature type="signal peptide" evidence="3">
    <location>
        <begin position="1"/>
        <end position="24"/>
    </location>
</feature>
<evidence type="ECO:0000256" key="2">
    <source>
        <dbReference type="ARBA" id="ARBA00023235"/>
    </source>
</evidence>
<accession>A0A2W5FD97</accession>
<dbReference type="Pfam" id="PF00160">
    <property type="entry name" value="Pro_isomerase"/>
    <property type="match status" value="1"/>
</dbReference>
<dbReference type="EC" id="5.2.1.8" evidence="3"/>
<dbReference type="PROSITE" id="PS50072">
    <property type="entry name" value="CSA_PPIASE_2"/>
    <property type="match status" value="1"/>
</dbReference>